<feature type="region of interest" description="Disordered" evidence="1">
    <location>
        <begin position="80"/>
        <end position="105"/>
    </location>
</feature>
<dbReference type="EMBL" id="JAIWYP010000006">
    <property type="protein sequence ID" value="KAH3804420.1"/>
    <property type="molecule type" value="Genomic_DNA"/>
</dbReference>
<organism evidence="2 3">
    <name type="scientific">Dreissena polymorpha</name>
    <name type="common">Zebra mussel</name>
    <name type="synonym">Mytilus polymorpha</name>
    <dbReference type="NCBI Taxonomy" id="45954"/>
    <lineage>
        <taxon>Eukaryota</taxon>
        <taxon>Metazoa</taxon>
        <taxon>Spiralia</taxon>
        <taxon>Lophotrochozoa</taxon>
        <taxon>Mollusca</taxon>
        <taxon>Bivalvia</taxon>
        <taxon>Autobranchia</taxon>
        <taxon>Heteroconchia</taxon>
        <taxon>Euheterodonta</taxon>
        <taxon>Imparidentia</taxon>
        <taxon>Neoheterodontei</taxon>
        <taxon>Myida</taxon>
        <taxon>Dreissenoidea</taxon>
        <taxon>Dreissenidae</taxon>
        <taxon>Dreissena</taxon>
    </lineage>
</organism>
<feature type="region of interest" description="Disordered" evidence="1">
    <location>
        <begin position="1"/>
        <end position="48"/>
    </location>
</feature>
<proteinExistence type="predicted"/>
<comment type="caution">
    <text evidence="2">The sequence shown here is derived from an EMBL/GenBank/DDBJ whole genome shotgun (WGS) entry which is preliminary data.</text>
</comment>
<name>A0A9D4FX74_DREPO</name>
<evidence type="ECO:0000313" key="2">
    <source>
        <dbReference type="EMBL" id="KAH3804420.1"/>
    </source>
</evidence>
<dbReference type="Proteomes" id="UP000828390">
    <property type="component" value="Unassembled WGS sequence"/>
</dbReference>
<reference evidence="2" key="1">
    <citation type="journal article" date="2019" name="bioRxiv">
        <title>The Genome of the Zebra Mussel, Dreissena polymorpha: A Resource for Invasive Species Research.</title>
        <authorList>
            <person name="McCartney M.A."/>
            <person name="Auch B."/>
            <person name="Kono T."/>
            <person name="Mallez S."/>
            <person name="Zhang Y."/>
            <person name="Obille A."/>
            <person name="Becker A."/>
            <person name="Abrahante J.E."/>
            <person name="Garbe J."/>
            <person name="Badalamenti J.P."/>
            <person name="Herman A."/>
            <person name="Mangelson H."/>
            <person name="Liachko I."/>
            <person name="Sullivan S."/>
            <person name="Sone E.D."/>
            <person name="Koren S."/>
            <person name="Silverstein K.A.T."/>
            <person name="Beckman K.B."/>
            <person name="Gohl D.M."/>
        </authorList>
    </citation>
    <scope>NUCLEOTIDE SEQUENCE</scope>
    <source>
        <strain evidence="2">Duluth1</strain>
        <tissue evidence="2">Whole animal</tissue>
    </source>
</reference>
<evidence type="ECO:0000256" key="1">
    <source>
        <dbReference type="SAM" id="MobiDB-lite"/>
    </source>
</evidence>
<sequence length="105" mass="11118">MVGGGGCGDDDNDDDGAAANDMMIDVPDDASDDVDDDASSFLDVNMGAPGLVRGPCIVEIDRVVIGVDQYHFEENRCRNEEFQGSSANSVGGDSGQDGSMDRRRR</sequence>
<protein>
    <submittedName>
        <fullName evidence="2">Uncharacterized protein</fullName>
    </submittedName>
</protein>
<dbReference type="AlphaFoldDB" id="A0A9D4FX74"/>
<reference evidence="2" key="2">
    <citation type="submission" date="2020-11" db="EMBL/GenBank/DDBJ databases">
        <authorList>
            <person name="McCartney M.A."/>
            <person name="Auch B."/>
            <person name="Kono T."/>
            <person name="Mallez S."/>
            <person name="Becker A."/>
            <person name="Gohl D.M."/>
            <person name="Silverstein K.A.T."/>
            <person name="Koren S."/>
            <person name="Bechman K.B."/>
            <person name="Herman A."/>
            <person name="Abrahante J.E."/>
            <person name="Garbe J."/>
        </authorList>
    </citation>
    <scope>NUCLEOTIDE SEQUENCE</scope>
    <source>
        <strain evidence="2">Duluth1</strain>
        <tissue evidence="2">Whole animal</tissue>
    </source>
</reference>
<feature type="compositionally biased region" description="Polar residues" evidence="1">
    <location>
        <begin position="82"/>
        <end position="91"/>
    </location>
</feature>
<accession>A0A9D4FX74</accession>
<keyword evidence="3" id="KW-1185">Reference proteome</keyword>
<feature type="compositionally biased region" description="Acidic residues" evidence="1">
    <location>
        <begin position="26"/>
        <end position="38"/>
    </location>
</feature>
<gene>
    <name evidence="2" type="ORF">DPMN_132705</name>
</gene>
<evidence type="ECO:0000313" key="3">
    <source>
        <dbReference type="Proteomes" id="UP000828390"/>
    </source>
</evidence>